<dbReference type="AlphaFoldDB" id="A0AA88LTL5"/>
<evidence type="ECO:0000313" key="2">
    <source>
        <dbReference type="EMBL" id="KAK2823907.1"/>
    </source>
</evidence>
<comment type="caution">
    <text evidence="2">The sequence shown here is derived from an EMBL/GenBank/DDBJ whole genome shotgun (WGS) entry which is preliminary data.</text>
</comment>
<proteinExistence type="predicted"/>
<gene>
    <name evidence="2" type="ORF">Q5P01_021082</name>
</gene>
<feature type="region of interest" description="Disordered" evidence="1">
    <location>
        <begin position="61"/>
        <end position="94"/>
    </location>
</feature>
<protein>
    <submittedName>
        <fullName evidence="2">Uncharacterized protein</fullName>
    </submittedName>
</protein>
<reference evidence="2" key="1">
    <citation type="submission" date="2023-07" db="EMBL/GenBank/DDBJ databases">
        <title>Chromosome-level Genome Assembly of Striped Snakehead (Channa striata).</title>
        <authorList>
            <person name="Liu H."/>
        </authorList>
    </citation>
    <scope>NUCLEOTIDE SEQUENCE</scope>
    <source>
        <strain evidence="2">Gz</strain>
        <tissue evidence="2">Muscle</tissue>
    </source>
</reference>
<evidence type="ECO:0000256" key="1">
    <source>
        <dbReference type="SAM" id="MobiDB-lite"/>
    </source>
</evidence>
<evidence type="ECO:0000313" key="3">
    <source>
        <dbReference type="Proteomes" id="UP001187415"/>
    </source>
</evidence>
<dbReference type="Proteomes" id="UP001187415">
    <property type="component" value="Unassembled WGS sequence"/>
</dbReference>
<keyword evidence="3" id="KW-1185">Reference proteome</keyword>
<dbReference type="EMBL" id="JAUPFM010000017">
    <property type="protein sequence ID" value="KAK2823907.1"/>
    <property type="molecule type" value="Genomic_DNA"/>
</dbReference>
<organism evidence="2 3">
    <name type="scientific">Channa striata</name>
    <name type="common">Snakehead murrel</name>
    <name type="synonym">Ophicephalus striatus</name>
    <dbReference type="NCBI Taxonomy" id="64152"/>
    <lineage>
        <taxon>Eukaryota</taxon>
        <taxon>Metazoa</taxon>
        <taxon>Chordata</taxon>
        <taxon>Craniata</taxon>
        <taxon>Vertebrata</taxon>
        <taxon>Euteleostomi</taxon>
        <taxon>Actinopterygii</taxon>
        <taxon>Neopterygii</taxon>
        <taxon>Teleostei</taxon>
        <taxon>Neoteleostei</taxon>
        <taxon>Acanthomorphata</taxon>
        <taxon>Anabantaria</taxon>
        <taxon>Anabantiformes</taxon>
        <taxon>Channoidei</taxon>
        <taxon>Channidae</taxon>
        <taxon>Channa</taxon>
    </lineage>
</organism>
<accession>A0AA88LTL5</accession>
<sequence length="94" mass="10377">MRSQSFSIFVGFWPTGGDSADRTVQAPPRLFLPLQSVDRSSGVCERRARGLTLKRCWMGAQRGDSPATARQCENTEEPELSPSPHLKAAEERGD</sequence>
<name>A0AA88LTL5_CHASR</name>